<dbReference type="SMART" id="SM00419">
    <property type="entry name" value="HTH_CRP"/>
    <property type="match status" value="1"/>
</dbReference>
<evidence type="ECO:0000313" key="7">
    <source>
        <dbReference type="Proteomes" id="UP000429958"/>
    </source>
</evidence>
<dbReference type="PANTHER" id="PTHR24567:SF74">
    <property type="entry name" value="HTH-TYPE TRANSCRIPTIONAL REGULATOR ARCR"/>
    <property type="match status" value="1"/>
</dbReference>
<dbReference type="InterPro" id="IPR050397">
    <property type="entry name" value="Env_Response_Regulators"/>
</dbReference>
<dbReference type="InterPro" id="IPR036390">
    <property type="entry name" value="WH_DNA-bd_sf"/>
</dbReference>
<dbReference type="Pfam" id="PF13545">
    <property type="entry name" value="HTH_Crp_2"/>
    <property type="match status" value="1"/>
</dbReference>
<feature type="domain" description="HTH crp-type" evidence="5">
    <location>
        <begin position="143"/>
        <end position="216"/>
    </location>
</feature>
<evidence type="ECO:0000256" key="1">
    <source>
        <dbReference type="ARBA" id="ARBA00023015"/>
    </source>
</evidence>
<dbReference type="CDD" id="cd00038">
    <property type="entry name" value="CAP_ED"/>
    <property type="match status" value="1"/>
</dbReference>
<name>A0A7X2TE08_9CLOT</name>
<gene>
    <name evidence="6" type="ORF">FYJ39_13065</name>
</gene>
<keyword evidence="1" id="KW-0805">Transcription regulation</keyword>
<dbReference type="EMBL" id="VUMD01000011">
    <property type="protein sequence ID" value="MSS37481.1"/>
    <property type="molecule type" value="Genomic_DNA"/>
</dbReference>
<dbReference type="PROSITE" id="PS51063">
    <property type="entry name" value="HTH_CRP_2"/>
    <property type="match status" value="1"/>
</dbReference>
<comment type="caution">
    <text evidence="6">The sequence shown here is derived from an EMBL/GenBank/DDBJ whole genome shotgun (WGS) entry which is preliminary data.</text>
</comment>
<dbReference type="PROSITE" id="PS50042">
    <property type="entry name" value="CNMP_BINDING_3"/>
    <property type="match status" value="1"/>
</dbReference>
<dbReference type="GO" id="GO:0005829">
    <property type="term" value="C:cytosol"/>
    <property type="evidence" value="ECO:0007669"/>
    <property type="project" value="TreeGrafter"/>
</dbReference>
<feature type="domain" description="Cyclic nucleotide-binding" evidence="4">
    <location>
        <begin position="9"/>
        <end position="128"/>
    </location>
</feature>
<dbReference type="AlphaFoldDB" id="A0A7X2TE08"/>
<keyword evidence="7" id="KW-1185">Reference proteome</keyword>
<reference evidence="6 7" key="1">
    <citation type="submission" date="2019-08" db="EMBL/GenBank/DDBJ databases">
        <title>In-depth cultivation of the pig gut microbiome towards novel bacterial diversity and tailored functional studies.</title>
        <authorList>
            <person name="Wylensek D."/>
            <person name="Hitch T.C.A."/>
            <person name="Clavel T."/>
        </authorList>
    </citation>
    <scope>NUCLEOTIDE SEQUENCE [LARGE SCALE GENOMIC DNA]</scope>
    <source>
        <strain evidence="6 7">WCA-389-WT-23D1</strain>
    </source>
</reference>
<dbReference type="Proteomes" id="UP000429958">
    <property type="component" value="Unassembled WGS sequence"/>
</dbReference>
<evidence type="ECO:0000256" key="3">
    <source>
        <dbReference type="ARBA" id="ARBA00023163"/>
    </source>
</evidence>
<keyword evidence="2" id="KW-0238">DNA-binding</keyword>
<dbReference type="SUPFAM" id="SSF51206">
    <property type="entry name" value="cAMP-binding domain-like"/>
    <property type="match status" value="1"/>
</dbReference>
<dbReference type="InterPro" id="IPR000595">
    <property type="entry name" value="cNMP-bd_dom"/>
</dbReference>
<dbReference type="GO" id="GO:0003677">
    <property type="term" value="F:DNA binding"/>
    <property type="evidence" value="ECO:0007669"/>
    <property type="project" value="UniProtKB-KW"/>
</dbReference>
<accession>A0A7X2TE08</accession>
<keyword evidence="3" id="KW-0804">Transcription</keyword>
<evidence type="ECO:0000259" key="5">
    <source>
        <dbReference type="PROSITE" id="PS51063"/>
    </source>
</evidence>
<dbReference type="Pfam" id="PF00027">
    <property type="entry name" value="cNMP_binding"/>
    <property type="match status" value="1"/>
</dbReference>
<dbReference type="PANTHER" id="PTHR24567">
    <property type="entry name" value="CRP FAMILY TRANSCRIPTIONAL REGULATORY PROTEIN"/>
    <property type="match status" value="1"/>
</dbReference>
<proteinExistence type="predicted"/>
<evidence type="ECO:0000259" key="4">
    <source>
        <dbReference type="PROSITE" id="PS50042"/>
    </source>
</evidence>
<dbReference type="GO" id="GO:0003700">
    <property type="term" value="F:DNA-binding transcription factor activity"/>
    <property type="evidence" value="ECO:0007669"/>
    <property type="project" value="TreeGrafter"/>
</dbReference>
<dbReference type="RefSeq" id="WP_154472924.1">
    <property type="nucleotide sequence ID" value="NZ_VUMD01000011.1"/>
</dbReference>
<sequence>MDIFEVSNILKAASSASRSEILSFAFFKRYEKGQHVFFDREENRSLYILAEGMASLYKLNSLGEKKVIFAFGPGNLLNEVMFQALPASISCEVREDSLVMVMPRDRFLYVMEKDRSLNRAVMDAMALRIRRLYRQLKNTTNALSGEKRLAAKLFKLARDNGVKTERGVLIDMSLSITYLADMLGSKRETVSRQVKRLTELKLICMEKNRIFVPDIAELSNYFKQP</sequence>
<organism evidence="6 7">
    <name type="scientific">Clostridium porci</name>
    <dbReference type="NCBI Taxonomy" id="2605778"/>
    <lineage>
        <taxon>Bacteria</taxon>
        <taxon>Bacillati</taxon>
        <taxon>Bacillota</taxon>
        <taxon>Clostridia</taxon>
        <taxon>Eubacteriales</taxon>
        <taxon>Clostridiaceae</taxon>
        <taxon>Clostridium</taxon>
    </lineage>
</organism>
<dbReference type="Gene3D" id="1.10.10.10">
    <property type="entry name" value="Winged helix-like DNA-binding domain superfamily/Winged helix DNA-binding domain"/>
    <property type="match status" value="1"/>
</dbReference>
<dbReference type="InterPro" id="IPR018490">
    <property type="entry name" value="cNMP-bd_dom_sf"/>
</dbReference>
<protein>
    <submittedName>
        <fullName evidence="6">Crp/Fnr family transcriptional regulator</fullName>
    </submittedName>
</protein>
<dbReference type="SUPFAM" id="SSF46785">
    <property type="entry name" value="Winged helix' DNA-binding domain"/>
    <property type="match status" value="1"/>
</dbReference>
<dbReference type="InterPro" id="IPR014710">
    <property type="entry name" value="RmlC-like_jellyroll"/>
</dbReference>
<dbReference type="InterPro" id="IPR012318">
    <property type="entry name" value="HTH_CRP"/>
</dbReference>
<evidence type="ECO:0000313" key="6">
    <source>
        <dbReference type="EMBL" id="MSS37481.1"/>
    </source>
</evidence>
<dbReference type="SMART" id="SM00100">
    <property type="entry name" value="cNMP"/>
    <property type="match status" value="1"/>
</dbReference>
<dbReference type="Gene3D" id="2.60.120.10">
    <property type="entry name" value="Jelly Rolls"/>
    <property type="match status" value="1"/>
</dbReference>
<evidence type="ECO:0000256" key="2">
    <source>
        <dbReference type="ARBA" id="ARBA00023125"/>
    </source>
</evidence>
<dbReference type="InterPro" id="IPR036388">
    <property type="entry name" value="WH-like_DNA-bd_sf"/>
</dbReference>